<dbReference type="EMBL" id="NHYE01004202">
    <property type="protein sequence ID" value="PPQ85855.1"/>
    <property type="molecule type" value="Genomic_DNA"/>
</dbReference>
<evidence type="ECO:0000313" key="2">
    <source>
        <dbReference type="Proteomes" id="UP000284706"/>
    </source>
</evidence>
<proteinExistence type="predicted"/>
<name>A0A409X509_9AGAR</name>
<accession>A0A409X509</accession>
<reference evidence="1 2" key="1">
    <citation type="journal article" date="2018" name="Evol. Lett.">
        <title>Horizontal gene cluster transfer increased hallucinogenic mushroom diversity.</title>
        <authorList>
            <person name="Reynolds H.T."/>
            <person name="Vijayakumar V."/>
            <person name="Gluck-Thaler E."/>
            <person name="Korotkin H.B."/>
            <person name="Matheny P.B."/>
            <person name="Slot J.C."/>
        </authorList>
    </citation>
    <scope>NUCLEOTIDE SEQUENCE [LARGE SCALE GENOMIC DNA]</scope>
    <source>
        <strain evidence="1 2">SRW20</strain>
    </source>
</reference>
<comment type="caution">
    <text evidence="1">The sequence shown here is derived from an EMBL/GenBank/DDBJ whole genome shotgun (WGS) entry which is preliminary data.</text>
</comment>
<dbReference type="InParanoid" id="A0A409X509"/>
<gene>
    <name evidence="1" type="ORF">CVT26_001955</name>
</gene>
<protein>
    <submittedName>
        <fullName evidence="1">Uncharacterized protein</fullName>
    </submittedName>
</protein>
<dbReference type="Proteomes" id="UP000284706">
    <property type="component" value="Unassembled WGS sequence"/>
</dbReference>
<sequence>MPWNAGGYWVAENRTHTPTQYYTLPITHVGYPYPCICLHSTAQEREGSATEEGKGATLNAVARAGKMGVNAAEGADMKEAAFLLRALLGP</sequence>
<dbReference type="AlphaFoldDB" id="A0A409X509"/>
<evidence type="ECO:0000313" key="1">
    <source>
        <dbReference type="EMBL" id="PPQ85855.1"/>
    </source>
</evidence>
<organism evidence="1 2">
    <name type="scientific">Gymnopilus dilepis</name>
    <dbReference type="NCBI Taxonomy" id="231916"/>
    <lineage>
        <taxon>Eukaryota</taxon>
        <taxon>Fungi</taxon>
        <taxon>Dikarya</taxon>
        <taxon>Basidiomycota</taxon>
        <taxon>Agaricomycotina</taxon>
        <taxon>Agaricomycetes</taxon>
        <taxon>Agaricomycetidae</taxon>
        <taxon>Agaricales</taxon>
        <taxon>Agaricineae</taxon>
        <taxon>Hymenogastraceae</taxon>
        <taxon>Gymnopilus</taxon>
    </lineage>
</organism>
<keyword evidence="2" id="KW-1185">Reference proteome</keyword>